<dbReference type="SUPFAM" id="SSF48317">
    <property type="entry name" value="Acid phosphatase/Vanadium-dependent haloperoxidase"/>
    <property type="match status" value="1"/>
</dbReference>
<reference evidence="4 5" key="1">
    <citation type="journal article" date="2018" name="PLoS Genet.">
        <title>Population sequencing reveals clonal diversity and ancestral inbreeding in the grapevine cultivar Chardonnay.</title>
        <authorList>
            <person name="Roach M.J."/>
            <person name="Johnson D.L."/>
            <person name="Bohlmann J."/>
            <person name="van Vuuren H.J."/>
            <person name="Jones S.J."/>
            <person name="Pretorius I.S."/>
            <person name="Schmidt S.A."/>
            <person name="Borneman A.R."/>
        </authorList>
    </citation>
    <scope>NUCLEOTIDE SEQUENCE [LARGE SCALE GENOMIC DNA]</scope>
    <source>
        <strain evidence="5">cv. Chardonnay</strain>
        <tissue evidence="4">Leaf</tissue>
    </source>
</reference>
<evidence type="ECO:0000313" key="4">
    <source>
        <dbReference type="EMBL" id="RVW13492.1"/>
    </source>
</evidence>
<proteinExistence type="predicted"/>
<feature type="transmembrane region" description="Helical" evidence="2">
    <location>
        <begin position="224"/>
        <end position="242"/>
    </location>
</feature>
<dbReference type="GO" id="GO:0016787">
    <property type="term" value="F:hydrolase activity"/>
    <property type="evidence" value="ECO:0007669"/>
    <property type="project" value="UniProtKB-KW"/>
</dbReference>
<dbReference type="PANTHER" id="PTHR11247:SF40">
    <property type="entry name" value="LIPID PHOSPHATE PHOSPHATASE EPSILON 1, CHLOROPLASTIC"/>
    <property type="match status" value="1"/>
</dbReference>
<dbReference type="AlphaFoldDB" id="A0A438BRA5"/>
<evidence type="ECO:0000259" key="3">
    <source>
        <dbReference type="Pfam" id="PF01569"/>
    </source>
</evidence>
<dbReference type="Gramene" id="Vitis04g01469.t01">
    <property type="protein sequence ID" value="Vitis04g01469.t01.CDS"/>
    <property type="gene ID" value="Vitis04g01469"/>
</dbReference>
<accession>A0A438BRA5</accession>
<keyword evidence="2" id="KW-0812">Transmembrane</keyword>
<dbReference type="Gene3D" id="1.20.144.10">
    <property type="entry name" value="Phosphatidic acid phosphatase type 2/haloperoxidase"/>
    <property type="match status" value="1"/>
</dbReference>
<keyword evidence="2" id="KW-0472">Membrane</keyword>
<evidence type="ECO:0000256" key="1">
    <source>
        <dbReference type="ARBA" id="ARBA00022801"/>
    </source>
</evidence>
<dbReference type="Proteomes" id="UP000288805">
    <property type="component" value="Unassembled WGS sequence"/>
</dbReference>
<dbReference type="OrthoDB" id="302705at2759"/>
<dbReference type="EMBL" id="QGNW01002651">
    <property type="protein sequence ID" value="RVW13492.1"/>
    <property type="molecule type" value="Genomic_DNA"/>
</dbReference>
<dbReference type="KEGG" id="vvi:100265095"/>
<feature type="transmembrane region" description="Helical" evidence="2">
    <location>
        <begin position="254"/>
        <end position="276"/>
    </location>
</feature>
<keyword evidence="1" id="KW-0378">Hydrolase</keyword>
<comment type="caution">
    <text evidence="4">The sequence shown here is derived from an EMBL/GenBank/DDBJ whole genome shotgun (WGS) entry which is preliminary data.</text>
</comment>
<dbReference type="InterPro" id="IPR000326">
    <property type="entry name" value="PAP2/HPO"/>
</dbReference>
<dbReference type="InterPro" id="IPR036938">
    <property type="entry name" value="PAP2/HPO_sf"/>
</dbReference>
<evidence type="ECO:0000313" key="5">
    <source>
        <dbReference type="Proteomes" id="UP000288805"/>
    </source>
</evidence>
<gene>
    <name evidence="4" type="primary">LPPE2_1</name>
    <name evidence="4" type="ORF">CK203_095281</name>
</gene>
<feature type="domain" description="Phosphatidic acid phosphatase type 2/haloperoxidase" evidence="3">
    <location>
        <begin position="145"/>
        <end position="242"/>
    </location>
</feature>
<evidence type="ECO:0000256" key="2">
    <source>
        <dbReference type="SAM" id="Phobius"/>
    </source>
</evidence>
<organism evidence="4 5">
    <name type="scientific">Vitis vinifera</name>
    <name type="common">Grape</name>
    <dbReference type="NCBI Taxonomy" id="29760"/>
    <lineage>
        <taxon>Eukaryota</taxon>
        <taxon>Viridiplantae</taxon>
        <taxon>Streptophyta</taxon>
        <taxon>Embryophyta</taxon>
        <taxon>Tracheophyta</taxon>
        <taxon>Spermatophyta</taxon>
        <taxon>Magnoliopsida</taxon>
        <taxon>eudicotyledons</taxon>
        <taxon>Gunneridae</taxon>
        <taxon>Pentapetalae</taxon>
        <taxon>rosids</taxon>
        <taxon>Vitales</taxon>
        <taxon>Vitaceae</taxon>
        <taxon>Viteae</taxon>
        <taxon>Vitis</taxon>
    </lineage>
</organism>
<protein>
    <submittedName>
        <fullName evidence="4">Lipid phosphate phosphatase epsilon 2, chloroplastic</fullName>
    </submittedName>
</protein>
<dbReference type="FunFam" id="1.20.144.10:FF:000026">
    <property type="entry name" value="Lipid phosphate phosphatase epsilon 2 chloroplastic"/>
    <property type="match status" value="1"/>
</dbReference>
<name>A0A438BRA5_VITVI</name>
<dbReference type="Pfam" id="PF01569">
    <property type="entry name" value="PAP2"/>
    <property type="match status" value="1"/>
</dbReference>
<keyword evidence="2" id="KW-1133">Transmembrane helix</keyword>
<sequence>MSGATTLLHRSPFPFSPKPHRSLKPISIPAFSTSNLAFSGGFSSEKFLFRKNRVGGPLTMTELVRTSAFRNGNDDEGATMIEEEAFITGSSEFPADIVAGGLEATLNRLSKWLVAALFGIVILWRHDAESLWAAMGSVLNTVLSVTLKQILNQERPVSALRSGPGMPSSHAQSIFFTVVFTILSVVEWLGINGLTLTISGLALALGSYLSWLRVSQQFHTISQVLVGSAVGSVFCILWLWSWEAFVLNAYTSYLWVRVLVIVGAVGFCLGFVLHVIKHWLLEE</sequence>
<feature type="transmembrane region" description="Helical" evidence="2">
    <location>
        <begin position="195"/>
        <end position="212"/>
    </location>
</feature>
<dbReference type="PANTHER" id="PTHR11247">
    <property type="entry name" value="PALMITOYL-PROTEIN THIOESTERASE/DOLICHYLDIPHOSPHATASE 1"/>
    <property type="match status" value="1"/>
</dbReference>